<dbReference type="GO" id="GO:0005737">
    <property type="term" value="C:cytoplasm"/>
    <property type="evidence" value="ECO:0007669"/>
    <property type="project" value="TreeGrafter"/>
</dbReference>
<comment type="caution">
    <text evidence="3">The sequence shown here is derived from an EMBL/GenBank/DDBJ whole genome shotgun (WGS) entry which is preliminary data.</text>
</comment>
<dbReference type="AlphaFoldDB" id="A0A5N5TFE2"/>
<name>A0A5N5TFE2_9CRUS</name>
<evidence type="ECO:0000256" key="1">
    <source>
        <dbReference type="SAM" id="MobiDB-lite"/>
    </source>
</evidence>
<evidence type="ECO:0000259" key="2">
    <source>
        <dbReference type="Pfam" id="PF00011"/>
    </source>
</evidence>
<dbReference type="PANTHER" id="PTHR45640:SF26">
    <property type="entry name" value="RE23625P"/>
    <property type="match status" value="1"/>
</dbReference>
<keyword evidence="4" id="KW-1185">Reference proteome</keyword>
<dbReference type="GO" id="GO:0051082">
    <property type="term" value="F:unfolded protein binding"/>
    <property type="evidence" value="ECO:0007669"/>
    <property type="project" value="TreeGrafter"/>
</dbReference>
<gene>
    <name evidence="3" type="ORF">Anas_09087</name>
</gene>
<organism evidence="3 4">
    <name type="scientific">Armadillidium nasatum</name>
    <dbReference type="NCBI Taxonomy" id="96803"/>
    <lineage>
        <taxon>Eukaryota</taxon>
        <taxon>Metazoa</taxon>
        <taxon>Ecdysozoa</taxon>
        <taxon>Arthropoda</taxon>
        <taxon>Crustacea</taxon>
        <taxon>Multicrustacea</taxon>
        <taxon>Malacostraca</taxon>
        <taxon>Eumalacostraca</taxon>
        <taxon>Peracarida</taxon>
        <taxon>Isopoda</taxon>
        <taxon>Oniscidea</taxon>
        <taxon>Crinocheta</taxon>
        <taxon>Armadillidiidae</taxon>
        <taxon>Armadillidium</taxon>
    </lineage>
</organism>
<dbReference type="GO" id="GO:0005634">
    <property type="term" value="C:nucleus"/>
    <property type="evidence" value="ECO:0007669"/>
    <property type="project" value="TreeGrafter"/>
</dbReference>
<reference evidence="3 4" key="1">
    <citation type="journal article" date="2019" name="PLoS Biol.">
        <title>Sex chromosomes control vertical transmission of feminizing Wolbachia symbionts in an isopod.</title>
        <authorList>
            <person name="Becking T."/>
            <person name="Chebbi M.A."/>
            <person name="Giraud I."/>
            <person name="Moumen B."/>
            <person name="Laverre T."/>
            <person name="Caubet Y."/>
            <person name="Peccoud J."/>
            <person name="Gilbert C."/>
            <person name="Cordaux R."/>
        </authorList>
    </citation>
    <scope>NUCLEOTIDE SEQUENCE [LARGE SCALE GENOMIC DNA]</scope>
    <source>
        <strain evidence="3">ANa2</strain>
        <tissue evidence="3">Whole body excluding digestive tract and cuticle</tissue>
    </source>
</reference>
<dbReference type="InterPro" id="IPR002068">
    <property type="entry name" value="A-crystallin/Hsp20_dom"/>
</dbReference>
<dbReference type="GO" id="GO:0042026">
    <property type="term" value="P:protein refolding"/>
    <property type="evidence" value="ECO:0007669"/>
    <property type="project" value="TreeGrafter"/>
</dbReference>
<dbReference type="Gene3D" id="2.60.40.790">
    <property type="match status" value="2"/>
</dbReference>
<dbReference type="EMBL" id="SEYY01004742">
    <property type="protein sequence ID" value="KAB7503650.1"/>
    <property type="molecule type" value="Genomic_DNA"/>
</dbReference>
<feature type="compositionally biased region" description="Basic and acidic residues" evidence="1">
    <location>
        <begin position="71"/>
        <end position="90"/>
    </location>
</feature>
<feature type="domain" description="SHSP" evidence="2">
    <location>
        <begin position="216"/>
        <end position="289"/>
    </location>
</feature>
<dbReference type="Proteomes" id="UP000326759">
    <property type="component" value="Unassembled WGS sequence"/>
</dbReference>
<dbReference type="GO" id="GO:0009408">
    <property type="term" value="P:response to heat"/>
    <property type="evidence" value="ECO:0007669"/>
    <property type="project" value="TreeGrafter"/>
</dbReference>
<dbReference type="InterPro" id="IPR008978">
    <property type="entry name" value="HSP20-like_chaperone"/>
</dbReference>
<evidence type="ECO:0000313" key="4">
    <source>
        <dbReference type="Proteomes" id="UP000326759"/>
    </source>
</evidence>
<sequence length="290" mass="32911">MPIFYADYEEKRFKREFRLSLNTNFDGLKTAMSNEGILTITAPKKDATQATAAKPSEPYVKLNLLDDGDTDKDLESLEGEAKDTTKINGKEEEEPPLSPSIKDRVLSISKKGNFFQDEYFENVWNDFEKAMDEMVQKEEKRKLEDRDERISRKKELASKLKSDMLLDAEKKQKEFFDRARKRESFAELGVPQYSRLNSYRNLRSWAPENETQACTITKDENGYKIIMDVKSYGNGDGDVSVKASEGYVTVTGKKGPLTFKKEFTISGLTKPDQVNASVSEDGVLTITAAV</sequence>
<dbReference type="SUPFAM" id="SSF49764">
    <property type="entry name" value="HSP20-like chaperones"/>
    <property type="match status" value="1"/>
</dbReference>
<dbReference type="Pfam" id="PF00011">
    <property type="entry name" value="HSP20"/>
    <property type="match status" value="2"/>
</dbReference>
<accession>A0A5N5TFE2</accession>
<dbReference type="OrthoDB" id="1431247at2759"/>
<proteinExistence type="predicted"/>
<feature type="domain" description="SHSP" evidence="2">
    <location>
        <begin position="6"/>
        <end position="50"/>
    </location>
</feature>
<dbReference type="InterPro" id="IPR001436">
    <property type="entry name" value="Alpha-crystallin/sHSP_animal"/>
</dbReference>
<feature type="region of interest" description="Disordered" evidence="1">
    <location>
        <begin position="61"/>
        <end position="99"/>
    </location>
</feature>
<protein>
    <recommendedName>
        <fullName evidence="2">SHSP domain-containing protein</fullName>
    </recommendedName>
</protein>
<dbReference type="CDD" id="cd06526">
    <property type="entry name" value="metazoan_ACD"/>
    <property type="match status" value="1"/>
</dbReference>
<dbReference type="PANTHER" id="PTHR45640">
    <property type="entry name" value="HEAT SHOCK PROTEIN HSP-12.2-RELATED"/>
    <property type="match status" value="1"/>
</dbReference>
<evidence type="ECO:0000313" key="3">
    <source>
        <dbReference type="EMBL" id="KAB7503650.1"/>
    </source>
</evidence>